<evidence type="ECO:0000256" key="3">
    <source>
        <dbReference type="ARBA" id="ARBA00022833"/>
    </source>
</evidence>
<proteinExistence type="predicted"/>
<evidence type="ECO:0000313" key="6">
    <source>
        <dbReference type="EMBL" id="BCS81180.1"/>
    </source>
</evidence>
<dbReference type="PROSITE" id="PS51128">
    <property type="entry name" value="ZF_DKSA_2"/>
    <property type="match status" value="1"/>
</dbReference>
<evidence type="ECO:0000259" key="5">
    <source>
        <dbReference type="Pfam" id="PF01258"/>
    </source>
</evidence>
<organism evidence="6 7">
    <name type="scientific">Caldicellulosiruptor diazotrophicus</name>
    <dbReference type="NCBI Taxonomy" id="2806205"/>
    <lineage>
        <taxon>Bacteria</taxon>
        <taxon>Bacillati</taxon>
        <taxon>Bacillota</taxon>
        <taxon>Bacillota incertae sedis</taxon>
        <taxon>Caldicellulosiruptorales</taxon>
        <taxon>Caldicellulosiruptoraceae</taxon>
        <taxon>Caldicellulosiruptor</taxon>
    </lineage>
</organism>
<dbReference type="Gene3D" id="1.20.120.910">
    <property type="entry name" value="DksA, coiled-coil domain"/>
    <property type="match status" value="1"/>
</dbReference>
<protein>
    <submittedName>
        <fullName evidence="6">Molecular chaperone DnaK</fullName>
    </submittedName>
</protein>
<dbReference type="SUPFAM" id="SSF57716">
    <property type="entry name" value="Glucocorticoid receptor-like (DNA-binding domain)"/>
    <property type="match status" value="1"/>
</dbReference>
<evidence type="ECO:0000256" key="2">
    <source>
        <dbReference type="ARBA" id="ARBA00022771"/>
    </source>
</evidence>
<evidence type="ECO:0000256" key="1">
    <source>
        <dbReference type="ARBA" id="ARBA00022723"/>
    </source>
</evidence>
<dbReference type="PANTHER" id="PTHR33823:SF4">
    <property type="entry name" value="GENERAL STRESS PROTEIN 16O"/>
    <property type="match status" value="1"/>
</dbReference>
<dbReference type="RefSeq" id="WP_207182467.1">
    <property type="nucleotide sequence ID" value="NZ_AP024480.1"/>
</dbReference>
<keyword evidence="7" id="KW-1185">Reference proteome</keyword>
<accession>A0ABN6E716</accession>
<dbReference type="EMBL" id="AP024480">
    <property type="protein sequence ID" value="BCS81180.1"/>
    <property type="molecule type" value="Genomic_DNA"/>
</dbReference>
<feature type="zinc finger region" description="dksA C4-type" evidence="4">
    <location>
        <begin position="92"/>
        <end position="116"/>
    </location>
</feature>
<dbReference type="Pfam" id="PF01258">
    <property type="entry name" value="zf-dskA_traR"/>
    <property type="match status" value="1"/>
</dbReference>
<keyword evidence="2" id="KW-0863">Zinc-finger</keyword>
<dbReference type="InterPro" id="IPR037187">
    <property type="entry name" value="DnaK_N"/>
</dbReference>
<dbReference type="SUPFAM" id="SSF109635">
    <property type="entry name" value="DnaK suppressor protein DksA, alpha-hairpin domain"/>
    <property type="match status" value="1"/>
</dbReference>
<reference evidence="6 7" key="1">
    <citation type="submission" date="2021-02" db="EMBL/GenBank/DDBJ databases">
        <title>Nitrogen-fixing ability and nitrogen fixation related genes of thermophilic fermentative bacteria in the genus Caldicellulosiruptor.</title>
        <authorList>
            <person name="Chen Y."/>
            <person name="Nishihara A."/>
            <person name="Haruta S."/>
        </authorList>
    </citation>
    <scope>NUCLEOTIDE SEQUENCE [LARGE SCALE GENOMIC DNA]</scope>
    <source>
        <strain evidence="6 7">YA01</strain>
    </source>
</reference>
<sequence>MQPAEIEMLKKLLLEKKSEVEEYLKNTKENQVANFSSMYSNEVSNYDNHPADIASDLFEAEKNMSLKADMKRKLKLIEKALSKIEKGNFGYCMSCKKEIPIERLLAIPYTEFCIECQKDIENQENYRTDQRPIEEKVLGKPFNDKFPSQGEEEHDGTDMWSILEMHSTSNGPQDELVSDGRKFYKKINDIDDSVEDVDKISTDDAKKWL</sequence>
<dbReference type="NCBIfam" id="TIGR02890">
    <property type="entry name" value="bacill_yteA"/>
    <property type="match status" value="1"/>
</dbReference>
<evidence type="ECO:0000313" key="7">
    <source>
        <dbReference type="Proteomes" id="UP000663623"/>
    </source>
</evidence>
<feature type="domain" description="Zinc finger DksA/TraR C4-type" evidence="5">
    <location>
        <begin position="87"/>
        <end position="121"/>
    </location>
</feature>
<dbReference type="InterPro" id="IPR014240">
    <property type="entry name" value="YteA"/>
</dbReference>
<dbReference type="PANTHER" id="PTHR33823">
    <property type="entry name" value="RNA POLYMERASE-BINDING TRANSCRIPTION FACTOR DKSA-RELATED"/>
    <property type="match status" value="1"/>
</dbReference>
<dbReference type="InterPro" id="IPR000962">
    <property type="entry name" value="Znf_DskA_TraR"/>
</dbReference>
<evidence type="ECO:0000256" key="4">
    <source>
        <dbReference type="PROSITE-ProRule" id="PRU00510"/>
    </source>
</evidence>
<dbReference type="Proteomes" id="UP000663623">
    <property type="component" value="Chromosome"/>
</dbReference>
<keyword evidence="3" id="KW-0862">Zinc</keyword>
<gene>
    <name evidence="6" type="ORF">CaldiYA01_11400</name>
</gene>
<keyword evidence="1" id="KW-0479">Metal-binding</keyword>
<name>A0ABN6E716_9FIRM</name>